<organism evidence="1 2">
    <name type="scientific">Amnibacterium setariae</name>
    <dbReference type="NCBI Taxonomy" id="2306585"/>
    <lineage>
        <taxon>Bacteria</taxon>
        <taxon>Bacillati</taxon>
        <taxon>Actinomycetota</taxon>
        <taxon>Actinomycetes</taxon>
        <taxon>Micrococcales</taxon>
        <taxon>Microbacteriaceae</taxon>
        <taxon>Amnibacterium</taxon>
    </lineage>
</organism>
<protein>
    <submittedName>
        <fullName evidence="1">Uncharacterized protein</fullName>
    </submittedName>
</protein>
<reference evidence="2" key="1">
    <citation type="submission" date="2018-09" db="EMBL/GenBank/DDBJ databases">
        <authorList>
            <person name="Kim I."/>
        </authorList>
    </citation>
    <scope>NUCLEOTIDE SEQUENCE [LARGE SCALE GENOMIC DNA]</scope>
    <source>
        <strain evidence="2">DD4a</strain>
    </source>
</reference>
<proteinExistence type="predicted"/>
<dbReference type="AlphaFoldDB" id="A0A3A1U031"/>
<evidence type="ECO:0000313" key="1">
    <source>
        <dbReference type="EMBL" id="RIX27816.1"/>
    </source>
</evidence>
<keyword evidence="2" id="KW-1185">Reference proteome</keyword>
<dbReference type="RefSeq" id="WP_119482125.1">
    <property type="nucleotide sequence ID" value="NZ_QXTG01000002.1"/>
</dbReference>
<dbReference type="Proteomes" id="UP000265742">
    <property type="component" value="Unassembled WGS sequence"/>
</dbReference>
<accession>A0A3A1U031</accession>
<evidence type="ECO:0000313" key="2">
    <source>
        <dbReference type="Proteomes" id="UP000265742"/>
    </source>
</evidence>
<comment type="caution">
    <text evidence="1">The sequence shown here is derived from an EMBL/GenBank/DDBJ whole genome shotgun (WGS) entry which is preliminary data.</text>
</comment>
<name>A0A3A1U031_9MICO</name>
<dbReference type="EMBL" id="QXTG01000002">
    <property type="protein sequence ID" value="RIX27816.1"/>
    <property type="molecule type" value="Genomic_DNA"/>
</dbReference>
<sequence>MHSDTASEPLLEHHLGDVPLVAIDGRETVVHLGRTSAVGDFDVPGEFDLPPVEPVVLVGEVPWELRDAD</sequence>
<gene>
    <name evidence="1" type="ORF">D1781_09760</name>
</gene>